<keyword evidence="1" id="KW-0813">Transport</keyword>
<feature type="transmembrane region" description="Helical" evidence="2">
    <location>
        <begin position="90"/>
        <end position="111"/>
    </location>
</feature>
<feature type="transmembrane region" description="Helical" evidence="2">
    <location>
        <begin position="165"/>
        <end position="192"/>
    </location>
</feature>
<keyword evidence="2" id="KW-1133">Transmembrane helix</keyword>
<dbReference type="PROSITE" id="PS50855">
    <property type="entry name" value="COX1"/>
    <property type="match status" value="1"/>
</dbReference>
<evidence type="ECO:0000256" key="1">
    <source>
        <dbReference type="ARBA" id="ARBA00022660"/>
    </source>
</evidence>
<dbReference type="PANTHER" id="PTHR10422:SF40">
    <property type="entry name" value="CYTOCHROME C OXIDASE SUBUNIT I"/>
    <property type="match status" value="1"/>
</dbReference>
<evidence type="ECO:0000313" key="4">
    <source>
        <dbReference type="EMBL" id="MDQ1150781.1"/>
    </source>
</evidence>
<feature type="transmembrane region" description="Helical" evidence="2">
    <location>
        <begin position="59"/>
        <end position="78"/>
    </location>
</feature>
<gene>
    <name evidence="4" type="ORF">QE382_002765</name>
</gene>
<dbReference type="InterPro" id="IPR036927">
    <property type="entry name" value="Cyt_c_oxase-like_su1_sf"/>
</dbReference>
<feature type="transmembrane region" description="Helical" evidence="2">
    <location>
        <begin position="373"/>
        <end position="393"/>
    </location>
</feature>
<evidence type="ECO:0000259" key="3">
    <source>
        <dbReference type="PROSITE" id="PS50855"/>
    </source>
</evidence>
<keyword evidence="2" id="KW-0472">Membrane</keyword>
<comment type="caution">
    <text evidence="4">The sequence shown here is derived from an EMBL/GenBank/DDBJ whole genome shotgun (WGS) entry which is preliminary data.</text>
</comment>
<name>A0ABU0U736_9SPHI</name>
<feature type="transmembrane region" description="Helical" evidence="2">
    <location>
        <begin position="212"/>
        <end position="232"/>
    </location>
</feature>
<dbReference type="RefSeq" id="WP_307186373.1">
    <property type="nucleotide sequence ID" value="NZ_JAUTBA010000001.1"/>
</dbReference>
<dbReference type="PRINTS" id="PR01165">
    <property type="entry name" value="CYCOXIDASEI"/>
</dbReference>
<feature type="transmembrane region" description="Helical" evidence="2">
    <location>
        <begin position="329"/>
        <end position="353"/>
    </location>
</feature>
<reference evidence="4 5" key="1">
    <citation type="submission" date="2023-07" db="EMBL/GenBank/DDBJ databases">
        <title>Functional and genomic diversity of the sorghum phyllosphere microbiome.</title>
        <authorList>
            <person name="Shade A."/>
        </authorList>
    </citation>
    <scope>NUCLEOTIDE SEQUENCE [LARGE SCALE GENOMIC DNA]</scope>
    <source>
        <strain evidence="4 5">SORGH_AS_0892</strain>
    </source>
</reference>
<dbReference type="Pfam" id="PF00115">
    <property type="entry name" value="COX1"/>
    <property type="match status" value="1"/>
</dbReference>
<organism evidence="4 5">
    <name type="scientific">Sphingobacterium zeae</name>
    <dbReference type="NCBI Taxonomy" id="1776859"/>
    <lineage>
        <taxon>Bacteria</taxon>
        <taxon>Pseudomonadati</taxon>
        <taxon>Bacteroidota</taxon>
        <taxon>Sphingobacteriia</taxon>
        <taxon>Sphingobacteriales</taxon>
        <taxon>Sphingobacteriaceae</taxon>
        <taxon>Sphingobacterium</taxon>
    </lineage>
</organism>
<keyword evidence="5" id="KW-1185">Reference proteome</keyword>
<keyword evidence="1" id="KW-0679">Respiratory chain</keyword>
<feature type="transmembrane region" description="Helical" evidence="2">
    <location>
        <begin position="252"/>
        <end position="270"/>
    </location>
</feature>
<keyword evidence="2" id="KW-0812">Transmembrane</keyword>
<dbReference type="EMBL" id="JAUTBA010000001">
    <property type="protein sequence ID" value="MDQ1150781.1"/>
    <property type="molecule type" value="Genomic_DNA"/>
</dbReference>
<proteinExistence type="predicted"/>
<dbReference type="InterPro" id="IPR023616">
    <property type="entry name" value="Cyt_c_oxase-like_su1_dom"/>
</dbReference>
<dbReference type="SUPFAM" id="SSF81442">
    <property type="entry name" value="Cytochrome c oxidase subunit I-like"/>
    <property type="match status" value="1"/>
</dbReference>
<dbReference type="Gene3D" id="1.20.210.10">
    <property type="entry name" value="Cytochrome c oxidase-like, subunit I domain"/>
    <property type="match status" value="1"/>
</dbReference>
<dbReference type="Proteomes" id="UP001244640">
    <property type="component" value="Unassembled WGS sequence"/>
</dbReference>
<protein>
    <submittedName>
        <fullName evidence="4">Cytochrome c oxidase subunit 1</fullName>
    </submittedName>
</protein>
<sequence>MMVSNQFKTTLLIGLTMPMSLFILGVYNGVMQTLYRSGVLHQHATAGINYYQGLTMHGVINAIVLTTFFAVVFGHYTITNYLKKEPSKWSYMLSMILMVIGSAIDLVVMVLGKASALYTFYAPLQASALFYIGTAMLIIGSWIAFAGWVKIWFEWKKENPSLHMPIAILGTFVNFTMWFMASIPVIYELLVLLTPWALGLTNQVNVPMTRTLFWMFGHPLVYFWILPAYVGYYTMLPKIAGGKLYSGNAARLALLLFLILSTPVGVHHQFSEGGIAPSIKLWVSILTFGVSIPSFMTAFTVGASLEYAGRKRGAKGLFQWMSRLPWLRADNYLFGYFICGLILFIFGGLSGIVNGSYTLNQLVHNTGWVPGHFHMTVAGPSILFILGLTLFMYQHLSGKPMTSKFTVTIIPYLWTVGVSLLSHGLMAGGLMGEPRRTNMGLTYTNPESPLYNSHWVPSSTVTMVGGLIMGTAALLYFISFFKMLCNKAVELPTISMPESEELHNEREIPLLLNMKPWIILAVILIGSTYIPSFKNVFKYGKPVESKYHMDNPSNLIDNEK</sequence>
<feature type="transmembrane region" description="Helical" evidence="2">
    <location>
        <begin position="405"/>
        <end position="426"/>
    </location>
</feature>
<evidence type="ECO:0000256" key="2">
    <source>
        <dbReference type="SAM" id="Phobius"/>
    </source>
</evidence>
<feature type="transmembrane region" description="Helical" evidence="2">
    <location>
        <begin position="12"/>
        <end position="30"/>
    </location>
</feature>
<accession>A0ABU0U736</accession>
<dbReference type="InterPro" id="IPR000883">
    <property type="entry name" value="Cyt_C_Oxase_1"/>
</dbReference>
<feature type="transmembrane region" description="Helical" evidence="2">
    <location>
        <begin position="131"/>
        <end position="153"/>
    </location>
</feature>
<feature type="transmembrane region" description="Helical" evidence="2">
    <location>
        <begin position="516"/>
        <end position="533"/>
    </location>
</feature>
<keyword evidence="1" id="KW-0249">Electron transport</keyword>
<feature type="transmembrane region" description="Helical" evidence="2">
    <location>
        <begin position="455"/>
        <end position="478"/>
    </location>
</feature>
<evidence type="ECO:0000313" key="5">
    <source>
        <dbReference type="Proteomes" id="UP001244640"/>
    </source>
</evidence>
<feature type="transmembrane region" description="Helical" evidence="2">
    <location>
        <begin position="282"/>
        <end position="308"/>
    </location>
</feature>
<dbReference type="PANTHER" id="PTHR10422">
    <property type="entry name" value="CYTOCHROME C OXIDASE SUBUNIT 1"/>
    <property type="match status" value="1"/>
</dbReference>
<feature type="domain" description="Cytochrome oxidase subunit I profile" evidence="3">
    <location>
        <begin position="13"/>
        <end position="512"/>
    </location>
</feature>